<gene>
    <name evidence="2" type="ORF">ENT87_06780</name>
    <name evidence="3" type="ORF">ENU30_00450</name>
</gene>
<dbReference type="EMBL" id="DTAI01000202">
    <property type="protein sequence ID" value="HGN37235.1"/>
    <property type="molecule type" value="Genomic_DNA"/>
</dbReference>
<protein>
    <recommendedName>
        <fullName evidence="1">Aspartate/glutamate/uridylate kinase domain-containing protein</fullName>
    </recommendedName>
</protein>
<name>A0A7J3JPA9_9CREN</name>
<reference evidence="3" key="1">
    <citation type="journal article" date="2020" name="mSystems">
        <title>Genome- and Community-Level Interaction Insights into Carbon Utilization and Element Cycling Functions of Hydrothermarchaeota in Hydrothermal Sediment.</title>
        <authorList>
            <person name="Zhou Z."/>
            <person name="Liu Y."/>
            <person name="Xu W."/>
            <person name="Pan J."/>
            <person name="Luo Z.H."/>
            <person name="Li M."/>
        </authorList>
    </citation>
    <scope>NUCLEOTIDE SEQUENCE [LARGE SCALE GENOMIC DNA]</scope>
    <source>
        <strain evidence="2">SpSt-618</strain>
        <strain evidence="3">SpSt-657</strain>
    </source>
</reference>
<evidence type="ECO:0000259" key="1">
    <source>
        <dbReference type="Pfam" id="PF00696"/>
    </source>
</evidence>
<organism evidence="3">
    <name type="scientific">Ignisphaera aggregans</name>
    <dbReference type="NCBI Taxonomy" id="334771"/>
    <lineage>
        <taxon>Archaea</taxon>
        <taxon>Thermoproteota</taxon>
        <taxon>Thermoprotei</taxon>
        <taxon>Desulfurococcales</taxon>
        <taxon>Desulfurococcaceae</taxon>
        <taxon>Ignisphaera</taxon>
    </lineage>
</organism>
<feature type="domain" description="Aspartate/glutamate/uridylate kinase" evidence="1">
    <location>
        <begin position="1"/>
        <end position="153"/>
    </location>
</feature>
<accession>A0A7J3JPA9</accession>
<dbReference type="Gene3D" id="3.40.1160.10">
    <property type="entry name" value="Acetylglutamate kinase-like"/>
    <property type="match status" value="1"/>
</dbReference>
<dbReference type="InterPro" id="IPR036393">
    <property type="entry name" value="AceGlu_kinase-like_sf"/>
</dbReference>
<dbReference type="InterPro" id="IPR001048">
    <property type="entry name" value="Asp/Glu/Uridylate_kinase"/>
</dbReference>
<proteinExistence type="predicted"/>
<dbReference type="SUPFAM" id="SSF53633">
    <property type="entry name" value="Carbamate kinase-like"/>
    <property type="match status" value="1"/>
</dbReference>
<comment type="caution">
    <text evidence="3">The sequence shown here is derived from an EMBL/GenBank/DDBJ whole genome shotgun (WGS) entry which is preliminary data.</text>
</comment>
<evidence type="ECO:0000313" key="3">
    <source>
        <dbReference type="EMBL" id="HGQ17439.1"/>
    </source>
</evidence>
<dbReference type="EMBL" id="DTBZ01000013">
    <property type="protein sequence ID" value="HGQ17439.1"/>
    <property type="molecule type" value="Genomic_DNA"/>
</dbReference>
<sequence length="216" mass="24322">MKTVVKISGNLLWSTDTLDTLLNTLSKLQNNDIRIAIVPGGSIFADVIRDLQRRLNFDDSTAHWMAIKSMEVYGAFISSRSSYIESADTLERVYDVWSRNRLPLIMPFNIIKKYDELPHSWSVTSDAITVFIAHLLKADIAILTKLVSGIIVNGSIARTIKADSVPLNQNVIDEYTPILIRRHRIPTAIVNAHYVDSLYCLLEKTSCCSPYTLIIP</sequence>
<dbReference type="AlphaFoldDB" id="A0A7J3JPA9"/>
<dbReference type="Pfam" id="PF00696">
    <property type="entry name" value="AA_kinase"/>
    <property type="match status" value="1"/>
</dbReference>
<evidence type="ECO:0000313" key="2">
    <source>
        <dbReference type="EMBL" id="HGN37235.1"/>
    </source>
</evidence>